<keyword evidence="2" id="KW-0238">DNA-binding</keyword>
<dbReference type="SMART" id="SM00342">
    <property type="entry name" value="HTH_ARAC"/>
    <property type="match status" value="1"/>
</dbReference>
<dbReference type="InterPro" id="IPR050204">
    <property type="entry name" value="AraC_XylS_family_regulators"/>
</dbReference>
<protein>
    <submittedName>
        <fullName evidence="6">Helix-turn-helix domain-containing protein</fullName>
    </submittedName>
</protein>
<dbReference type="PANTHER" id="PTHR46796">
    <property type="entry name" value="HTH-TYPE TRANSCRIPTIONAL ACTIVATOR RHAS-RELATED"/>
    <property type="match status" value="1"/>
</dbReference>
<keyword evidence="7" id="KW-1185">Reference proteome</keyword>
<feature type="compositionally biased region" description="Polar residues" evidence="4">
    <location>
        <begin position="1"/>
        <end position="10"/>
    </location>
</feature>
<dbReference type="Pfam" id="PF12833">
    <property type="entry name" value="HTH_18"/>
    <property type="match status" value="1"/>
</dbReference>
<dbReference type="InterPro" id="IPR035418">
    <property type="entry name" value="AraC-bd_2"/>
</dbReference>
<comment type="caution">
    <text evidence="6">The sequence shown here is derived from an EMBL/GenBank/DDBJ whole genome shotgun (WGS) entry which is preliminary data.</text>
</comment>
<accession>A0ABW5UXG9</accession>
<name>A0ABW5UXG9_9MICO</name>
<dbReference type="Gene3D" id="1.10.10.60">
    <property type="entry name" value="Homeodomain-like"/>
    <property type="match status" value="1"/>
</dbReference>
<evidence type="ECO:0000256" key="1">
    <source>
        <dbReference type="ARBA" id="ARBA00023015"/>
    </source>
</evidence>
<proteinExistence type="predicted"/>
<sequence>MTSPSPSLETTRAESHRHPVDAVVNEFTPPAVPGGAIRQRAAVHSFAQWKQVVSKQFIQLHLRTDVTEFEGLLERIWIEDMCATYMEADRHSVHRLESDTGPDDPHLLKLSLLIEGECDVTQGANRSHLMPGDVTVYDTGRPYSLEYSGPMRTFVLVFPTRLIGISTRLLDGATALRLRGDEGIGKVISPFMQHIAENLSMLTDHSGVRVMHSALALISTLLSTELAAHTGDQPDGYRADMAKFREYIEAHLGDPDLSSESVAAAHFLSTRYLQHLFSEEGTTVSDFIRSRRLERCRQALLDPAQRSLSILNIAQQWGFIDAAHFSRTFKTAFGVSPSVYRRAHQGAASRA</sequence>
<dbReference type="Pfam" id="PF14525">
    <property type="entry name" value="AraC_binding_2"/>
    <property type="match status" value="1"/>
</dbReference>
<feature type="compositionally biased region" description="Basic and acidic residues" evidence="4">
    <location>
        <begin position="11"/>
        <end position="20"/>
    </location>
</feature>
<feature type="domain" description="HTH araC/xylS-type" evidence="5">
    <location>
        <begin position="242"/>
        <end position="343"/>
    </location>
</feature>
<evidence type="ECO:0000256" key="2">
    <source>
        <dbReference type="ARBA" id="ARBA00023125"/>
    </source>
</evidence>
<keyword evidence="3" id="KW-0804">Transcription</keyword>
<dbReference type="InterPro" id="IPR009057">
    <property type="entry name" value="Homeodomain-like_sf"/>
</dbReference>
<gene>
    <name evidence="6" type="ORF">ACFSW7_06960</name>
</gene>
<dbReference type="Proteomes" id="UP001597492">
    <property type="component" value="Unassembled WGS sequence"/>
</dbReference>
<dbReference type="InterPro" id="IPR018060">
    <property type="entry name" value="HTH_AraC"/>
</dbReference>
<organism evidence="6 7">
    <name type="scientific">Gulosibacter faecalis</name>
    <dbReference type="NCBI Taxonomy" id="272240"/>
    <lineage>
        <taxon>Bacteria</taxon>
        <taxon>Bacillati</taxon>
        <taxon>Actinomycetota</taxon>
        <taxon>Actinomycetes</taxon>
        <taxon>Micrococcales</taxon>
        <taxon>Microbacteriaceae</taxon>
        <taxon>Gulosibacter</taxon>
    </lineage>
</organism>
<evidence type="ECO:0000313" key="6">
    <source>
        <dbReference type="EMBL" id="MFD2758114.1"/>
    </source>
</evidence>
<dbReference type="SUPFAM" id="SSF46689">
    <property type="entry name" value="Homeodomain-like"/>
    <property type="match status" value="1"/>
</dbReference>
<evidence type="ECO:0000256" key="3">
    <source>
        <dbReference type="ARBA" id="ARBA00023163"/>
    </source>
</evidence>
<evidence type="ECO:0000256" key="4">
    <source>
        <dbReference type="SAM" id="MobiDB-lite"/>
    </source>
</evidence>
<dbReference type="RefSeq" id="WP_083919573.1">
    <property type="nucleotide sequence ID" value="NZ_JBHUNE010000006.1"/>
</dbReference>
<reference evidence="7" key="1">
    <citation type="journal article" date="2019" name="Int. J. Syst. Evol. Microbiol.">
        <title>The Global Catalogue of Microorganisms (GCM) 10K type strain sequencing project: providing services to taxonomists for standard genome sequencing and annotation.</title>
        <authorList>
            <consortium name="The Broad Institute Genomics Platform"/>
            <consortium name="The Broad Institute Genome Sequencing Center for Infectious Disease"/>
            <person name="Wu L."/>
            <person name="Ma J."/>
        </authorList>
    </citation>
    <scope>NUCLEOTIDE SEQUENCE [LARGE SCALE GENOMIC DNA]</scope>
    <source>
        <strain evidence="7">TISTR 1514</strain>
    </source>
</reference>
<evidence type="ECO:0000313" key="7">
    <source>
        <dbReference type="Proteomes" id="UP001597492"/>
    </source>
</evidence>
<feature type="region of interest" description="Disordered" evidence="4">
    <location>
        <begin position="1"/>
        <end position="22"/>
    </location>
</feature>
<keyword evidence="1" id="KW-0805">Transcription regulation</keyword>
<dbReference type="PANTHER" id="PTHR46796:SF6">
    <property type="entry name" value="ARAC SUBFAMILY"/>
    <property type="match status" value="1"/>
</dbReference>
<dbReference type="PROSITE" id="PS01124">
    <property type="entry name" value="HTH_ARAC_FAMILY_2"/>
    <property type="match status" value="1"/>
</dbReference>
<dbReference type="PRINTS" id="PR00032">
    <property type="entry name" value="HTHARAC"/>
</dbReference>
<dbReference type="EMBL" id="JBHUNE010000006">
    <property type="protein sequence ID" value="MFD2758114.1"/>
    <property type="molecule type" value="Genomic_DNA"/>
</dbReference>
<dbReference type="InterPro" id="IPR020449">
    <property type="entry name" value="Tscrpt_reg_AraC-type_HTH"/>
</dbReference>
<evidence type="ECO:0000259" key="5">
    <source>
        <dbReference type="PROSITE" id="PS01124"/>
    </source>
</evidence>